<keyword evidence="5" id="KW-1185">Reference proteome</keyword>
<dbReference type="PROSITE" id="PS51485">
    <property type="entry name" value="PHYTOCYANIN"/>
    <property type="match status" value="1"/>
</dbReference>
<dbReference type="InterPro" id="IPR003245">
    <property type="entry name" value="Phytocyanin_dom"/>
</dbReference>
<dbReference type="GO" id="GO:0005886">
    <property type="term" value="C:plasma membrane"/>
    <property type="evidence" value="ECO:0007669"/>
    <property type="project" value="TreeGrafter"/>
</dbReference>
<evidence type="ECO:0000313" key="4">
    <source>
        <dbReference type="EMBL" id="TQD82944.1"/>
    </source>
</evidence>
<protein>
    <recommendedName>
        <fullName evidence="3">Phytocyanin domain-containing protein</fullName>
    </recommendedName>
</protein>
<dbReference type="SUPFAM" id="SSF49503">
    <property type="entry name" value="Cupredoxins"/>
    <property type="match status" value="1"/>
</dbReference>
<comment type="caution">
    <text evidence="4">The sequence shown here is derived from an EMBL/GenBank/DDBJ whole genome shotgun (WGS) entry which is preliminary data.</text>
</comment>
<dbReference type="EMBL" id="VIEB01000700">
    <property type="protein sequence ID" value="TQD82944.1"/>
    <property type="molecule type" value="Genomic_DNA"/>
</dbReference>
<organism evidence="4 5">
    <name type="scientific">Malus baccata</name>
    <name type="common">Siberian crab apple</name>
    <name type="synonym">Pyrus baccata</name>
    <dbReference type="NCBI Taxonomy" id="106549"/>
    <lineage>
        <taxon>Eukaryota</taxon>
        <taxon>Viridiplantae</taxon>
        <taxon>Streptophyta</taxon>
        <taxon>Embryophyta</taxon>
        <taxon>Tracheophyta</taxon>
        <taxon>Spermatophyta</taxon>
        <taxon>Magnoliopsida</taxon>
        <taxon>eudicotyledons</taxon>
        <taxon>Gunneridae</taxon>
        <taxon>Pentapetalae</taxon>
        <taxon>rosids</taxon>
        <taxon>fabids</taxon>
        <taxon>Rosales</taxon>
        <taxon>Rosaceae</taxon>
        <taxon>Amygdaloideae</taxon>
        <taxon>Maleae</taxon>
        <taxon>Malus</taxon>
    </lineage>
</organism>
<dbReference type="InterPro" id="IPR008972">
    <property type="entry name" value="Cupredoxin"/>
</dbReference>
<proteinExistence type="predicted"/>
<dbReference type="GO" id="GO:0009055">
    <property type="term" value="F:electron transfer activity"/>
    <property type="evidence" value="ECO:0007669"/>
    <property type="project" value="InterPro"/>
</dbReference>
<feature type="compositionally biased region" description="Low complexity" evidence="1">
    <location>
        <begin position="74"/>
        <end position="87"/>
    </location>
</feature>
<dbReference type="Gene3D" id="2.60.40.420">
    <property type="entry name" value="Cupredoxins - blue copper proteins"/>
    <property type="match status" value="1"/>
</dbReference>
<feature type="transmembrane region" description="Helical" evidence="2">
    <location>
        <begin position="91"/>
        <end position="111"/>
    </location>
</feature>
<dbReference type="Proteomes" id="UP000315295">
    <property type="component" value="Unassembled WGS sequence"/>
</dbReference>
<dbReference type="STRING" id="106549.A0A540L8Y9"/>
<reference evidence="4 5" key="1">
    <citation type="journal article" date="2019" name="G3 (Bethesda)">
        <title>Sequencing of a Wild Apple (Malus baccata) Genome Unravels the Differences Between Cultivated and Wild Apple Species Regarding Disease Resistance and Cold Tolerance.</title>
        <authorList>
            <person name="Chen X."/>
        </authorList>
    </citation>
    <scope>NUCLEOTIDE SEQUENCE [LARGE SCALE GENOMIC DNA]</scope>
    <source>
        <strain evidence="5">cv. Shandingzi</strain>
        <tissue evidence="4">Leaves</tissue>
    </source>
</reference>
<evidence type="ECO:0000313" key="5">
    <source>
        <dbReference type="Proteomes" id="UP000315295"/>
    </source>
</evidence>
<dbReference type="InterPro" id="IPR039391">
    <property type="entry name" value="Phytocyanin-like"/>
</dbReference>
<dbReference type="AlphaFoldDB" id="A0A540L8Y9"/>
<keyword evidence="2" id="KW-1133">Transmembrane helix</keyword>
<name>A0A540L8Y9_MALBA</name>
<evidence type="ECO:0000259" key="3">
    <source>
        <dbReference type="PROSITE" id="PS51485"/>
    </source>
</evidence>
<feature type="domain" description="Phytocyanin" evidence="3">
    <location>
        <begin position="1"/>
        <end position="57"/>
    </location>
</feature>
<accession>A0A540L8Y9</accession>
<evidence type="ECO:0000256" key="2">
    <source>
        <dbReference type="SAM" id="Phobius"/>
    </source>
</evidence>
<keyword evidence="2" id="KW-0812">Transmembrane</keyword>
<feature type="region of interest" description="Disordered" evidence="1">
    <location>
        <begin position="60"/>
        <end position="87"/>
    </location>
</feature>
<evidence type="ECO:0000256" key="1">
    <source>
        <dbReference type="SAM" id="MobiDB-lite"/>
    </source>
</evidence>
<dbReference type="PANTHER" id="PTHR33021">
    <property type="entry name" value="BLUE COPPER PROTEIN"/>
    <property type="match status" value="1"/>
</dbReference>
<keyword evidence="2" id="KW-0472">Membrane</keyword>
<gene>
    <name evidence="4" type="ORF">C1H46_031505</name>
</gene>
<dbReference type="PANTHER" id="PTHR33021:SF356">
    <property type="entry name" value="MAVICYANIN"/>
    <property type="match status" value="1"/>
</dbReference>
<dbReference type="Pfam" id="PF02298">
    <property type="entry name" value="Cu_bind_like"/>
    <property type="match status" value="1"/>
</dbReference>
<sequence>MQVTKQDFESCNTTAAITFYTSGSDAITLKRPDHYYFICGAPGHCQAGQKVDIKVTLPIPQSSLASPNPAPQGSLPSDSHPSSNPSSAPTIYFSKLGLAVTTLVLCLLSVVF</sequence>